<feature type="domain" description="GIY-YIG" evidence="2">
    <location>
        <begin position="6"/>
        <end position="82"/>
    </location>
</feature>
<evidence type="ECO:0000259" key="2">
    <source>
        <dbReference type="PROSITE" id="PS50164"/>
    </source>
</evidence>
<dbReference type="SMART" id="SM00465">
    <property type="entry name" value="GIYc"/>
    <property type="match status" value="1"/>
</dbReference>
<evidence type="ECO:0000256" key="1">
    <source>
        <dbReference type="ARBA" id="ARBA00007435"/>
    </source>
</evidence>
<dbReference type="PROSITE" id="PS50164">
    <property type="entry name" value="GIY_YIG"/>
    <property type="match status" value="1"/>
</dbReference>
<dbReference type="SUPFAM" id="SSF82771">
    <property type="entry name" value="GIY-YIG endonuclease"/>
    <property type="match status" value="1"/>
</dbReference>
<dbReference type="Proteomes" id="UP000466586">
    <property type="component" value="Unassembled WGS sequence"/>
</dbReference>
<organism evidence="3 4">
    <name type="scientific">Hufsiella arboris</name>
    <dbReference type="NCBI Taxonomy" id="2695275"/>
    <lineage>
        <taxon>Bacteria</taxon>
        <taxon>Pseudomonadati</taxon>
        <taxon>Bacteroidota</taxon>
        <taxon>Sphingobacteriia</taxon>
        <taxon>Sphingobacteriales</taxon>
        <taxon>Sphingobacteriaceae</taxon>
        <taxon>Hufsiella</taxon>
    </lineage>
</organism>
<dbReference type="Pfam" id="PF01541">
    <property type="entry name" value="GIY-YIG"/>
    <property type="match status" value="1"/>
</dbReference>
<comment type="caution">
    <text evidence="3">The sequence shown here is derived from an EMBL/GenBank/DDBJ whole genome shotgun (WGS) entry which is preliminary data.</text>
</comment>
<dbReference type="EMBL" id="WVHT01000004">
    <property type="protein sequence ID" value="MXV51527.1"/>
    <property type="molecule type" value="Genomic_DNA"/>
</dbReference>
<evidence type="ECO:0000313" key="3">
    <source>
        <dbReference type="EMBL" id="MXV51527.1"/>
    </source>
</evidence>
<comment type="similarity">
    <text evidence="1">Belongs to the UPF0213 family.</text>
</comment>
<dbReference type="InterPro" id="IPR000305">
    <property type="entry name" value="GIY-YIG_endonuc"/>
</dbReference>
<accession>A0A7K1YAC3</accession>
<sequence>MSNAIDTYTVYILRCNDGQFYTGITNDIERRLQEHQTGYNPKAYTFKRRPVELVFTEHFNDPVSAIAFEKQLKGWRRQKKEALIRGDWASLPELSERYKP</sequence>
<dbReference type="InterPro" id="IPR050190">
    <property type="entry name" value="UPF0213_domain"/>
</dbReference>
<dbReference type="PANTHER" id="PTHR34477:SF1">
    <property type="entry name" value="UPF0213 PROTEIN YHBQ"/>
    <property type="match status" value="1"/>
</dbReference>
<dbReference type="PANTHER" id="PTHR34477">
    <property type="entry name" value="UPF0213 PROTEIN YHBQ"/>
    <property type="match status" value="1"/>
</dbReference>
<proteinExistence type="inferred from homology"/>
<name>A0A7K1YAC3_9SPHI</name>
<protein>
    <submittedName>
        <fullName evidence="3">GIY-YIG nuclease family protein</fullName>
    </submittedName>
</protein>
<dbReference type="RefSeq" id="WP_160844694.1">
    <property type="nucleotide sequence ID" value="NZ_WVHT01000004.1"/>
</dbReference>
<reference evidence="3 4" key="1">
    <citation type="submission" date="2019-11" db="EMBL/GenBank/DDBJ databases">
        <title>Pedobacter sp. HMF7647 Genome sequencing and assembly.</title>
        <authorList>
            <person name="Kang H."/>
            <person name="Kim H."/>
            <person name="Joh K."/>
        </authorList>
    </citation>
    <scope>NUCLEOTIDE SEQUENCE [LARGE SCALE GENOMIC DNA]</scope>
    <source>
        <strain evidence="3 4">HMF7647</strain>
    </source>
</reference>
<dbReference type="Gene3D" id="3.40.1440.10">
    <property type="entry name" value="GIY-YIG endonuclease"/>
    <property type="match status" value="1"/>
</dbReference>
<dbReference type="AlphaFoldDB" id="A0A7K1YAC3"/>
<evidence type="ECO:0000313" key="4">
    <source>
        <dbReference type="Proteomes" id="UP000466586"/>
    </source>
</evidence>
<dbReference type="CDD" id="cd10456">
    <property type="entry name" value="GIY-YIG_UPF0213"/>
    <property type="match status" value="1"/>
</dbReference>
<dbReference type="InterPro" id="IPR035901">
    <property type="entry name" value="GIY-YIG_endonuc_sf"/>
</dbReference>
<keyword evidence="4" id="KW-1185">Reference proteome</keyword>
<gene>
    <name evidence="3" type="ORF">GS399_11145</name>
</gene>